<feature type="domain" description="AFP-like" evidence="1">
    <location>
        <begin position="300"/>
        <end position="360"/>
    </location>
</feature>
<gene>
    <name evidence="2" type="ORF">ACFQS8_10800</name>
</gene>
<dbReference type="InterPro" id="IPR057736">
    <property type="entry name" value="SAF_PseI/NeuA/NeuB"/>
</dbReference>
<evidence type="ECO:0000313" key="3">
    <source>
        <dbReference type="Proteomes" id="UP001596492"/>
    </source>
</evidence>
<evidence type="ECO:0000313" key="2">
    <source>
        <dbReference type="EMBL" id="MFC7292105.1"/>
    </source>
</evidence>
<dbReference type="InterPro" id="IPR013132">
    <property type="entry name" value="PseI/NeuA/B-like_N"/>
</dbReference>
<dbReference type="SUPFAM" id="SSF51269">
    <property type="entry name" value="AFP III-like domain"/>
    <property type="match status" value="1"/>
</dbReference>
<comment type="caution">
    <text evidence="2">The sequence shown here is derived from an EMBL/GenBank/DDBJ whole genome shotgun (WGS) entry which is preliminary data.</text>
</comment>
<dbReference type="PANTHER" id="PTHR42966">
    <property type="entry name" value="N-ACETYLNEURAMINATE SYNTHASE"/>
    <property type="match status" value="1"/>
</dbReference>
<dbReference type="SUPFAM" id="SSF51569">
    <property type="entry name" value="Aldolase"/>
    <property type="match status" value="1"/>
</dbReference>
<evidence type="ECO:0000259" key="1">
    <source>
        <dbReference type="PROSITE" id="PS50844"/>
    </source>
</evidence>
<dbReference type="Pfam" id="PF03102">
    <property type="entry name" value="NeuB"/>
    <property type="match status" value="1"/>
</dbReference>
<dbReference type="PROSITE" id="PS50844">
    <property type="entry name" value="AFP_LIKE"/>
    <property type="match status" value="1"/>
</dbReference>
<dbReference type="InterPro" id="IPR006190">
    <property type="entry name" value="SAF_AFP_Neu5Ac"/>
</dbReference>
<dbReference type="SMART" id="SM00858">
    <property type="entry name" value="SAF"/>
    <property type="match status" value="1"/>
</dbReference>
<dbReference type="Pfam" id="PF08666">
    <property type="entry name" value="SAF"/>
    <property type="match status" value="1"/>
</dbReference>
<reference evidence="3" key="1">
    <citation type="journal article" date="2019" name="Int. J. Syst. Evol. Microbiol.">
        <title>The Global Catalogue of Microorganisms (GCM) 10K type strain sequencing project: providing services to taxonomists for standard genome sequencing and annotation.</title>
        <authorList>
            <consortium name="The Broad Institute Genomics Platform"/>
            <consortium name="The Broad Institute Genome Sequencing Center for Infectious Disease"/>
            <person name="Wu L."/>
            <person name="Ma J."/>
        </authorList>
    </citation>
    <scope>NUCLEOTIDE SEQUENCE [LARGE SCALE GENOMIC DNA]</scope>
    <source>
        <strain evidence="3">CCUG 51308</strain>
    </source>
</reference>
<accession>A0ABW2ILT8</accession>
<dbReference type="Gene3D" id="3.90.1210.10">
    <property type="entry name" value="Antifreeze-like/N-acetylneuraminic acid synthase C-terminal domain"/>
    <property type="match status" value="1"/>
</dbReference>
<dbReference type="Gene3D" id="3.20.20.70">
    <property type="entry name" value="Aldolase class I"/>
    <property type="match status" value="1"/>
</dbReference>
<sequence length="362" mass="40221">MRYNNHFKIYDREIALDQPTYFIADIAASHDGDLERAKALIWQAKEAGAECAKFQHFLAKDIVSDRGFKQLGGQMAHQSKWKKSVYEIFDEFHLPRAWTPILAEECKMAGIHYMTTPYDVEAIEMNDPLCGAWKIGSGDVSWPQFISEVAKRNKPMFVATGASDMEESIRAAEAVLAENRELCLMQCNTNYTGSHDNFSNVNLNVLKAFATAFPGLPLGLSDHTPGHAAVLGAVALGARAIEKHFTDDNNREGPDHGFSMTPTTWRDMVDRTRELEAALGDGVKRVEPNEGDSIIVQRRCLRLKQDLPKGHVLTANDIEALRPAPPNAYEPHALDQLIGRSLKKDMVFGDALTPENTKAAKA</sequence>
<proteinExistence type="predicted"/>
<dbReference type="InterPro" id="IPR013974">
    <property type="entry name" value="SAF"/>
</dbReference>
<dbReference type="InterPro" id="IPR036732">
    <property type="entry name" value="AFP_Neu5c_C_sf"/>
</dbReference>
<dbReference type="InterPro" id="IPR013785">
    <property type="entry name" value="Aldolase_TIM"/>
</dbReference>
<name>A0ABW2ILT8_9PROT</name>
<dbReference type="RefSeq" id="WP_382167345.1">
    <property type="nucleotide sequence ID" value="NZ_JBHTBR010000005.1"/>
</dbReference>
<protein>
    <submittedName>
        <fullName evidence="2">N-acetylneuraminate synthase family protein</fullName>
    </submittedName>
</protein>
<dbReference type="PANTHER" id="PTHR42966:SF2">
    <property type="entry name" value="PSEUDAMINIC ACID SYNTHASE"/>
    <property type="match status" value="1"/>
</dbReference>
<dbReference type="CDD" id="cd11615">
    <property type="entry name" value="SAF_NeuB_like"/>
    <property type="match status" value="1"/>
</dbReference>
<dbReference type="EMBL" id="JBHTBR010000005">
    <property type="protein sequence ID" value="MFC7292105.1"/>
    <property type="molecule type" value="Genomic_DNA"/>
</dbReference>
<dbReference type="InterPro" id="IPR051690">
    <property type="entry name" value="PseI-like"/>
</dbReference>
<dbReference type="Proteomes" id="UP001596492">
    <property type="component" value="Unassembled WGS sequence"/>
</dbReference>
<keyword evidence="3" id="KW-1185">Reference proteome</keyword>
<organism evidence="2 3">
    <name type="scientific">Hirschia litorea</name>
    <dbReference type="NCBI Taxonomy" id="1199156"/>
    <lineage>
        <taxon>Bacteria</taxon>
        <taxon>Pseudomonadati</taxon>
        <taxon>Pseudomonadota</taxon>
        <taxon>Alphaproteobacteria</taxon>
        <taxon>Hyphomonadales</taxon>
        <taxon>Hyphomonadaceae</taxon>
        <taxon>Hirschia</taxon>
    </lineage>
</organism>